<proteinExistence type="predicted"/>
<accession>A0AAD5R277</accession>
<reference evidence="1" key="1">
    <citation type="submission" date="2021-06" db="EMBL/GenBank/DDBJ databases">
        <title>Parelaphostrongylus tenuis whole genome reference sequence.</title>
        <authorList>
            <person name="Garwood T.J."/>
            <person name="Larsen P.A."/>
            <person name="Fountain-Jones N.M."/>
            <person name="Garbe J.R."/>
            <person name="Macchietto M.G."/>
            <person name="Kania S.A."/>
            <person name="Gerhold R.W."/>
            <person name="Richards J.E."/>
            <person name="Wolf T.M."/>
        </authorList>
    </citation>
    <scope>NUCLEOTIDE SEQUENCE</scope>
    <source>
        <strain evidence="1">MNPRO001-30</strain>
        <tissue evidence="1">Meninges</tissue>
    </source>
</reference>
<keyword evidence="2" id="KW-1185">Reference proteome</keyword>
<dbReference type="Proteomes" id="UP001196413">
    <property type="component" value="Unassembled WGS sequence"/>
</dbReference>
<comment type="caution">
    <text evidence="1">The sequence shown here is derived from an EMBL/GenBank/DDBJ whole genome shotgun (WGS) entry which is preliminary data.</text>
</comment>
<evidence type="ECO:0000313" key="2">
    <source>
        <dbReference type="Proteomes" id="UP001196413"/>
    </source>
</evidence>
<dbReference type="EMBL" id="JAHQIW010006092">
    <property type="protein sequence ID" value="KAJ1368109.1"/>
    <property type="molecule type" value="Genomic_DNA"/>
</dbReference>
<name>A0AAD5R277_PARTN</name>
<protein>
    <submittedName>
        <fullName evidence="1">Uncharacterized protein</fullName>
    </submittedName>
</protein>
<sequence>MMLYQHSRFHPVNNRAKCEELGRKLVEQQKERLALIERCLTENERRRQTIPDGTTESRIARNMVRQIRAEFEVEEIIWCTNT</sequence>
<organism evidence="1 2">
    <name type="scientific">Parelaphostrongylus tenuis</name>
    <name type="common">Meningeal worm</name>
    <dbReference type="NCBI Taxonomy" id="148309"/>
    <lineage>
        <taxon>Eukaryota</taxon>
        <taxon>Metazoa</taxon>
        <taxon>Ecdysozoa</taxon>
        <taxon>Nematoda</taxon>
        <taxon>Chromadorea</taxon>
        <taxon>Rhabditida</taxon>
        <taxon>Rhabditina</taxon>
        <taxon>Rhabditomorpha</taxon>
        <taxon>Strongyloidea</taxon>
        <taxon>Metastrongylidae</taxon>
        <taxon>Parelaphostrongylus</taxon>
    </lineage>
</organism>
<gene>
    <name evidence="1" type="ORF">KIN20_029176</name>
</gene>
<dbReference type="AlphaFoldDB" id="A0AAD5R277"/>
<evidence type="ECO:0000313" key="1">
    <source>
        <dbReference type="EMBL" id="KAJ1368109.1"/>
    </source>
</evidence>